<dbReference type="AlphaFoldDB" id="A0A502E5J7"/>
<dbReference type="InterPro" id="IPR024775">
    <property type="entry name" value="DinB-like"/>
</dbReference>
<dbReference type="Pfam" id="PF12867">
    <property type="entry name" value="DinB_2"/>
    <property type="match status" value="1"/>
</dbReference>
<dbReference type="RefSeq" id="WP_140695997.1">
    <property type="nucleotide sequence ID" value="NZ_RCZG01000011.1"/>
</dbReference>
<reference evidence="2 3" key="1">
    <citation type="journal article" date="2019" name="Environ. Microbiol.">
        <title>Species interactions and distinct microbial communities in high Arctic permafrost affected cryosols are associated with the CH4 and CO2 gas fluxes.</title>
        <authorList>
            <person name="Altshuler I."/>
            <person name="Hamel J."/>
            <person name="Turney S."/>
            <person name="Magnuson E."/>
            <person name="Levesque R."/>
            <person name="Greer C."/>
            <person name="Whyte L.G."/>
        </authorList>
    </citation>
    <scope>NUCLEOTIDE SEQUENCE [LARGE SCALE GENOMIC DNA]</scope>
    <source>
        <strain evidence="2 3">S5.20</strain>
    </source>
</reference>
<sequence length="187" mass="20897">MTSGSDGSDAAIEPDTIEPDTKDWTWVLAEPCPHCGFDATAWRHTDVAAHIRRDADDWVTRLAGNSVTARPAPGVWSILEYGCHVRDVHRIFDHRVRLMLEQDDPHFPNWDQDETALSANYATQPPGTVADELRRAASDVADTYESVPADAWSRRGLRSNGSEFTVKSIALYHVHDIVHHAWDVTAD</sequence>
<feature type="domain" description="DinB-like" evidence="1">
    <location>
        <begin position="52"/>
        <end position="181"/>
    </location>
</feature>
<protein>
    <submittedName>
        <fullName evidence="2">DinB family protein</fullName>
    </submittedName>
</protein>
<name>A0A502E5J7_9MYCO</name>
<dbReference type="Gene3D" id="1.20.120.450">
    <property type="entry name" value="dinb family like domain"/>
    <property type="match status" value="1"/>
</dbReference>
<evidence type="ECO:0000313" key="2">
    <source>
        <dbReference type="EMBL" id="TPG31741.1"/>
    </source>
</evidence>
<dbReference type="InterPro" id="IPR034660">
    <property type="entry name" value="DinB/YfiT-like"/>
</dbReference>
<dbReference type="OrthoDB" id="3376896at2"/>
<dbReference type="Proteomes" id="UP000320095">
    <property type="component" value="Unassembled WGS sequence"/>
</dbReference>
<organism evidence="2 3">
    <name type="scientific">Mycolicibacterium hodleri</name>
    <dbReference type="NCBI Taxonomy" id="49897"/>
    <lineage>
        <taxon>Bacteria</taxon>
        <taxon>Bacillati</taxon>
        <taxon>Actinomycetota</taxon>
        <taxon>Actinomycetes</taxon>
        <taxon>Mycobacteriales</taxon>
        <taxon>Mycobacteriaceae</taxon>
        <taxon>Mycolicibacterium</taxon>
    </lineage>
</organism>
<dbReference type="EMBL" id="RCZG01000011">
    <property type="protein sequence ID" value="TPG31741.1"/>
    <property type="molecule type" value="Genomic_DNA"/>
</dbReference>
<accession>A0A502E5J7</accession>
<evidence type="ECO:0000259" key="1">
    <source>
        <dbReference type="Pfam" id="PF12867"/>
    </source>
</evidence>
<proteinExistence type="predicted"/>
<keyword evidence="3" id="KW-1185">Reference proteome</keyword>
<evidence type="ECO:0000313" key="3">
    <source>
        <dbReference type="Proteomes" id="UP000320095"/>
    </source>
</evidence>
<dbReference type="SUPFAM" id="SSF109854">
    <property type="entry name" value="DinB/YfiT-like putative metalloenzymes"/>
    <property type="match status" value="1"/>
</dbReference>
<comment type="caution">
    <text evidence="2">The sequence shown here is derived from an EMBL/GenBank/DDBJ whole genome shotgun (WGS) entry which is preliminary data.</text>
</comment>
<gene>
    <name evidence="2" type="ORF">EAH80_22730</name>
</gene>